<dbReference type="SUPFAM" id="SSF81653">
    <property type="entry name" value="Calcium ATPase, transduction domain A"/>
    <property type="match status" value="1"/>
</dbReference>
<feature type="transmembrane region" description="Helical" evidence="9">
    <location>
        <begin position="254"/>
        <end position="273"/>
    </location>
</feature>
<comment type="caution">
    <text evidence="11">The sequence shown here is derived from an EMBL/GenBank/DDBJ whole genome shotgun (WGS) entry which is preliminary data.</text>
</comment>
<evidence type="ECO:0000256" key="5">
    <source>
        <dbReference type="ARBA" id="ARBA00022989"/>
    </source>
</evidence>
<evidence type="ECO:0000256" key="2">
    <source>
        <dbReference type="ARBA" id="ARBA00006024"/>
    </source>
</evidence>
<dbReference type="Pfam" id="PF00122">
    <property type="entry name" value="E1-E2_ATPase"/>
    <property type="match status" value="1"/>
</dbReference>
<dbReference type="AlphaFoldDB" id="A0A926HY72"/>
<evidence type="ECO:0000259" key="10">
    <source>
        <dbReference type="Pfam" id="PF00122"/>
    </source>
</evidence>
<dbReference type="InterPro" id="IPR023214">
    <property type="entry name" value="HAD_sf"/>
</dbReference>
<dbReference type="EC" id="7.2.2.21" evidence="7"/>
<protein>
    <recommendedName>
        <fullName evidence="7">Cd(2+)-exporting ATPase</fullName>
        <ecNumber evidence="7">7.2.2.21</ecNumber>
    </recommendedName>
</protein>
<dbReference type="InterPro" id="IPR001757">
    <property type="entry name" value="P_typ_ATPase"/>
</dbReference>
<accession>A0A926HY72</accession>
<name>A0A926HY72_9FIRM</name>
<dbReference type="InterPro" id="IPR051014">
    <property type="entry name" value="Cation_Transport_ATPase_IB"/>
</dbReference>
<evidence type="ECO:0000256" key="3">
    <source>
        <dbReference type="ARBA" id="ARBA00022539"/>
    </source>
</evidence>
<sequence>MTMKVKNMGQEHQSTYLKRYAFTKKKLLNGFITGGLSLILAIVGALFKNTVVICIFSAVSLILSGGETVSRLIKSAKKGKFDDGVFILLAVLVPFFLGRFSIAAIAMAIYKLSSVLILFISGRLGKSFQEIADVLPQYANLVDSGSNIRRVYSESLTNGAKIMVKTGETVPVDCVITDGFSDFDTSNVYESEKNVSLSSGDKVLAGFINTGTSVTCEAVCDYDESLVMDLNRMASMAETKSTKGEQRFLTIARWYPLVVLVVAVAALLIGGFAKGAWTLAMLRVSVLFIVATTSSYIIAVPLLSSCAVWNLKKKGLALATGDLIDEIADINCVAFEKNGILTDGIFKIKDIYTAEGISEEDFLMIAANCIGGRQHPISKILTKYMNQYIPAENVIEFPGKGVECTIMGKSFLCGSETFMAECSIDVSELTGYSIYVSIDGVIMGAMLIQDLIKPNSGETLRKLRQTGVEKIVMFSSERKETAELAYIDCGADEYYADLSPYGRVEAIQNLQKDDEVTLAYVGDRVMGEQALDAANVGLTLISKTDSGLEYAKAVLLGDLETLAEAIEISRLTCGKIELHFYCASAVKIILALLGLFGAINIAAAIVIEALLTLVALFSAKDLIKK</sequence>
<dbReference type="Gene3D" id="3.40.50.1000">
    <property type="entry name" value="HAD superfamily/HAD-like"/>
    <property type="match status" value="1"/>
</dbReference>
<evidence type="ECO:0000256" key="6">
    <source>
        <dbReference type="ARBA" id="ARBA00023136"/>
    </source>
</evidence>
<dbReference type="Gene3D" id="2.70.150.10">
    <property type="entry name" value="Calcium-transporting ATPase, cytoplasmic transduction domain A"/>
    <property type="match status" value="1"/>
</dbReference>
<feature type="transmembrane region" description="Helical" evidence="9">
    <location>
        <begin position="85"/>
        <end position="110"/>
    </location>
</feature>
<dbReference type="InterPro" id="IPR059000">
    <property type="entry name" value="ATPase_P-type_domA"/>
</dbReference>
<feature type="transmembrane region" description="Helical" evidence="9">
    <location>
        <begin position="27"/>
        <end position="47"/>
    </location>
</feature>
<proteinExistence type="inferred from homology"/>
<evidence type="ECO:0000256" key="8">
    <source>
        <dbReference type="ARBA" id="ARBA00049338"/>
    </source>
</evidence>
<comment type="subcellular location">
    <subcellularLocation>
        <location evidence="1">Membrane</location>
        <topology evidence="1">Multi-pass membrane protein</topology>
    </subcellularLocation>
</comment>
<dbReference type="Proteomes" id="UP000611762">
    <property type="component" value="Unassembled WGS sequence"/>
</dbReference>
<feature type="transmembrane region" description="Helical" evidence="9">
    <location>
        <begin position="53"/>
        <end position="73"/>
    </location>
</feature>
<dbReference type="EMBL" id="JACRSU010000001">
    <property type="protein sequence ID" value="MBC8539496.1"/>
    <property type="molecule type" value="Genomic_DNA"/>
</dbReference>
<keyword evidence="12" id="KW-1185">Reference proteome</keyword>
<feature type="transmembrane region" description="Helical" evidence="9">
    <location>
        <begin position="588"/>
        <end position="617"/>
    </location>
</feature>
<dbReference type="InterPro" id="IPR008250">
    <property type="entry name" value="ATPase_P-typ_transduc_dom_A_sf"/>
</dbReference>
<evidence type="ECO:0000256" key="7">
    <source>
        <dbReference type="ARBA" id="ARBA00039103"/>
    </source>
</evidence>
<dbReference type="GO" id="GO:0016887">
    <property type="term" value="F:ATP hydrolysis activity"/>
    <property type="evidence" value="ECO:0007669"/>
    <property type="project" value="InterPro"/>
</dbReference>
<feature type="domain" description="P-type ATPase A" evidence="10">
    <location>
        <begin position="135"/>
        <end position="228"/>
    </location>
</feature>
<keyword evidence="6 9" id="KW-0472">Membrane</keyword>
<dbReference type="NCBIfam" id="TIGR01494">
    <property type="entry name" value="ATPase_P-type"/>
    <property type="match status" value="1"/>
</dbReference>
<dbReference type="Pfam" id="PF00702">
    <property type="entry name" value="Hydrolase"/>
    <property type="match status" value="1"/>
</dbReference>
<evidence type="ECO:0000313" key="12">
    <source>
        <dbReference type="Proteomes" id="UP000611762"/>
    </source>
</evidence>
<dbReference type="InterPro" id="IPR023299">
    <property type="entry name" value="ATPase_P-typ_cyto_dom_N"/>
</dbReference>
<dbReference type="PANTHER" id="PTHR48085">
    <property type="entry name" value="CADMIUM/ZINC-TRANSPORTING ATPASE HMA2-RELATED"/>
    <property type="match status" value="1"/>
</dbReference>
<gene>
    <name evidence="11" type="ORF">H8698_00715</name>
</gene>
<dbReference type="GO" id="GO:0005524">
    <property type="term" value="F:ATP binding"/>
    <property type="evidence" value="ECO:0007669"/>
    <property type="project" value="InterPro"/>
</dbReference>
<dbReference type="PANTHER" id="PTHR48085:SF5">
    <property type="entry name" value="CADMIUM_ZINC-TRANSPORTING ATPASE HMA4-RELATED"/>
    <property type="match status" value="1"/>
</dbReference>
<comment type="similarity">
    <text evidence="2">Belongs to the cation transport ATPase (P-type) (TC 3.A.3) family. Type IB subfamily.</text>
</comment>
<dbReference type="InterPro" id="IPR036412">
    <property type="entry name" value="HAD-like_sf"/>
</dbReference>
<evidence type="ECO:0000256" key="9">
    <source>
        <dbReference type="SAM" id="Phobius"/>
    </source>
</evidence>
<keyword evidence="5 9" id="KW-1133">Transmembrane helix</keyword>
<evidence type="ECO:0000313" key="11">
    <source>
        <dbReference type="EMBL" id="MBC8539496.1"/>
    </source>
</evidence>
<dbReference type="RefSeq" id="WP_249310632.1">
    <property type="nucleotide sequence ID" value="NZ_JACRSU010000001.1"/>
</dbReference>
<keyword evidence="4 9" id="KW-0812">Transmembrane</keyword>
<organism evidence="11 12">
    <name type="scientific">Congzhengia minquanensis</name>
    <dbReference type="NCBI Taxonomy" id="2763657"/>
    <lineage>
        <taxon>Bacteria</taxon>
        <taxon>Bacillati</taxon>
        <taxon>Bacillota</taxon>
        <taxon>Clostridia</taxon>
        <taxon>Eubacteriales</taxon>
        <taxon>Oscillospiraceae</taxon>
        <taxon>Congzhengia</taxon>
    </lineage>
</organism>
<dbReference type="GO" id="GO:0008551">
    <property type="term" value="F:P-type cadmium transporter activity"/>
    <property type="evidence" value="ECO:0007669"/>
    <property type="project" value="UniProtKB-EC"/>
</dbReference>
<dbReference type="Gene3D" id="3.40.1110.10">
    <property type="entry name" value="Calcium-transporting ATPase, cytoplasmic domain N"/>
    <property type="match status" value="1"/>
</dbReference>
<reference evidence="11" key="1">
    <citation type="submission" date="2020-08" db="EMBL/GenBank/DDBJ databases">
        <title>Genome public.</title>
        <authorList>
            <person name="Liu C."/>
            <person name="Sun Q."/>
        </authorList>
    </citation>
    <scope>NUCLEOTIDE SEQUENCE</scope>
    <source>
        <strain evidence="11">H8</strain>
    </source>
</reference>
<evidence type="ECO:0000256" key="4">
    <source>
        <dbReference type="ARBA" id="ARBA00022692"/>
    </source>
</evidence>
<comment type="catalytic activity">
    <reaction evidence="8">
        <text>Cd(2+)(in) + ATP + H2O = Cd(2+)(out) + ADP + phosphate + H(+)</text>
        <dbReference type="Rhea" id="RHEA:12132"/>
        <dbReference type="ChEBI" id="CHEBI:15377"/>
        <dbReference type="ChEBI" id="CHEBI:15378"/>
        <dbReference type="ChEBI" id="CHEBI:30616"/>
        <dbReference type="ChEBI" id="CHEBI:43474"/>
        <dbReference type="ChEBI" id="CHEBI:48775"/>
        <dbReference type="ChEBI" id="CHEBI:456216"/>
        <dbReference type="EC" id="7.2.2.21"/>
    </reaction>
</comment>
<keyword evidence="3" id="KW-0104">Cadmium</keyword>
<evidence type="ECO:0000256" key="1">
    <source>
        <dbReference type="ARBA" id="ARBA00004141"/>
    </source>
</evidence>
<dbReference type="SUPFAM" id="SSF56784">
    <property type="entry name" value="HAD-like"/>
    <property type="match status" value="1"/>
</dbReference>
<dbReference type="GO" id="GO:0016020">
    <property type="term" value="C:membrane"/>
    <property type="evidence" value="ECO:0007669"/>
    <property type="project" value="UniProtKB-SubCell"/>
</dbReference>
<feature type="transmembrane region" description="Helical" evidence="9">
    <location>
        <begin position="280"/>
        <end position="303"/>
    </location>
</feature>